<dbReference type="GO" id="GO:0004672">
    <property type="term" value="F:protein kinase activity"/>
    <property type="evidence" value="ECO:0007669"/>
    <property type="project" value="InterPro"/>
</dbReference>
<dbReference type="InterPro" id="IPR017441">
    <property type="entry name" value="Protein_kinase_ATP_BS"/>
</dbReference>
<dbReference type="AlphaFoldDB" id="A0A5J9US27"/>
<dbReference type="PANTHER" id="PTHR45707">
    <property type="entry name" value="C2 CALCIUM/LIPID-BINDING PLANT PHOSPHORIBOSYLTRANSFERASE FAMILY PROTEIN"/>
    <property type="match status" value="1"/>
</dbReference>
<dbReference type="Gramene" id="TVU26622">
    <property type="protein sequence ID" value="TVU26622"/>
    <property type="gene ID" value="EJB05_29176"/>
</dbReference>
<dbReference type="PANTHER" id="PTHR45707:SF80">
    <property type="entry name" value="PROTEIN KINASE DOMAIN-CONTAINING PROTEIN"/>
    <property type="match status" value="1"/>
</dbReference>
<evidence type="ECO:0000313" key="4">
    <source>
        <dbReference type="Proteomes" id="UP000324897"/>
    </source>
</evidence>
<dbReference type="Gene3D" id="3.30.200.20">
    <property type="entry name" value="Phosphorylase Kinase, domain 1"/>
    <property type="match status" value="1"/>
</dbReference>
<dbReference type="Pfam" id="PF00069">
    <property type="entry name" value="Pkinase"/>
    <property type="match status" value="1"/>
</dbReference>
<feature type="binding site" evidence="1">
    <location>
        <position position="65"/>
    </location>
    <ligand>
        <name>ATP</name>
        <dbReference type="ChEBI" id="CHEBI:30616"/>
    </ligand>
</feature>
<dbReference type="InterPro" id="IPR000719">
    <property type="entry name" value="Prot_kinase_dom"/>
</dbReference>
<keyword evidence="1" id="KW-0067">ATP-binding</keyword>
<sequence>QMAGAAARNLLECMLLDDSIVPTNLPISLLESITNDFSDDQKIGSGGFANVYKGILQNGTIAVKKLFNGLDMEEIKFIKEVSCLTRAKHKNIVRFLGYCADAHGKILNHEAKMVIAEERHRLLCFEFLPEGSLDKYITGA</sequence>
<protein>
    <recommendedName>
        <fullName evidence="2">Protein kinase domain-containing protein</fullName>
    </recommendedName>
</protein>
<evidence type="ECO:0000313" key="3">
    <source>
        <dbReference type="EMBL" id="TVU26622.1"/>
    </source>
</evidence>
<gene>
    <name evidence="3" type="ORF">EJB05_29176</name>
</gene>
<dbReference type="Proteomes" id="UP000324897">
    <property type="component" value="Chromosome 2"/>
</dbReference>
<dbReference type="PROSITE" id="PS50011">
    <property type="entry name" value="PROTEIN_KINASE_DOM"/>
    <property type="match status" value="1"/>
</dbReference>
<organism evidence="3 4">
    <name type="scientific">Eragrostis curvula</name>
    <name type="common">weeping love grass</name>
    <dbReference type="NCBI Taxonomy" id="38414"/>
    <lineage>
        <taxon>Eukaryota</taxon>
        <taxon>Viridiplantae</taxon>
        <taxon>Streptophyta</taxon>
        <taxon>Embryophyta</taxon>
        <taxon>Tracheophyta</taxon>
        <taxon>Spermatophyta</taxon>
        <taxon>Magnoliopsida</taxon>
        <taxon>Liliopsida</taxon>
        <taxon>Poales</taxon>
        <taxon>Poaceae</taxon>
        <taxon>PACMAD clade</taxon>
        <taxon>Chloridoideae</taxon>
        <taxon>Eragrostideae</taxon>
        <taxon>Eragrostidinae</taxon>
        <taxon>Eragrostis</taxon>
    </lineage>
</organism>
<dbReference type="SUPFAM" id="SSF56112">
    <property type="entry name" value="Protein kinase-like (PK-like)"/>
    <property type="match status" value="1"/>
</dbReference>
<dbReference type="FunFam" id="3.30.200.20:FF:000465">
    <property type="entry name" value="Cysteine-rich receptor-like protein kinase 6"/>
    <property type="match status" value="1"/>
</dbReference>
<feature type="non-terminal residue" evidence="3">
    <location>
        <position position="1"/>
    </location>
</feature>
<comment type="caution">
    <text evidence="3">The sequence shown here is derived from an EMBL/GenBank/DDBJ whole genome shotgun (WGS) entry which is preliminary data.</text>
</comment>
<accession>A0A5J9US27</accession>
<feature type="domain" description="Protein kinase" evidence="2">
    <location>
        <begin position="37"/>
        <end position="140"/>
    </location>
</feature>
<dbReference type="GO" id="GO:0005524">
    <property type="term" value="F:ATP binding"/>
    <property type="evidence" value="ECO:0007669"/>
    <property type="project" value="UniProtKB-UniRule"/>
</dbReference>
<dbReference type="OrthoDB" id="1668230at2759"/>
<keyword evidence="4" id="KW-1185">Reference proteome</keyword>
<reference evidence="3 4" key="1">
    <citation type="journal article" date="2019" name="Sci. Rep.">
        <title>A high-quality genome of Eragrostis curvula grass provides insights into Poaceae evolution and supports new strategies to enhance forage quality.</title>
        <authorList>
            <person name="Carballo J."/>
            <person name="Santos B.A.C.M."/>
            <person name="Zappacosta D."/>
            <person name="Garbus I."/>
            <person name="Selva J.P."/>
            <person name="Gallo C.A."/>
            <person name="Diaz A."/>
            <person name="Albertini E."/>
            <person name="Caccamo M."/>
            <person name="Echenique V."/>
        </authorList>
    </citation>
    <scope>NUCLEOTIDE SEQUENCE [LARGE SCALE GENOMIC DNA]</scope>
    <source>
        <strain evidence="4">cv. Victoria</strain>
        <tissue evidence="3">Leaf</tissue>
    </source>
</reference>
<proteinExistence type="predicted"/>
<evidence type="ECO:0000259" key="2">
    <source>
        <dbReference type="PROSITE" id="PS50011"/>
    </source>
</evidence>
<name>A0A5J9US27_9POAL</name>
<evidence type="ECO:0000256" key="1">
    <source>
        <dbReference type="PROSITE-ProRule" id="PRU10141"/>
    </source>
</evidence>
<dbReference type="InterPro" id="IPR011009">
    <property type="entry name" value="Kinase-like_dom_sf"/>
</dbReference>
<dbReference type="PROSITE" id="PS00107">
    <property type="entry name" value="PROTEIN_KINASE_ATP"/>
    <property type="match status" value="1"/>
</dbReference>
<dbReference type="EMBL" id="RWGY01000013">
    <property type="protein sequence ID" value="TVU26622.1"/>
    <property type="molecule type" value="Genomic_DNA"/>
</dbReference>
<keyword evidence="1" id="KW-0547">Nucleotide-binding</keyword>